<dbReference type="Proteomes" id="UP001322785">
    <property type="component" value="Plasmid pRinCIP108029b"/>
</dbReference>
<dbReference type="InterPro" id="IPR038225">
    <property type="entry name" value="TagF_sf"/>
</dbReference>
<gene>
    <name evidence="1" type="primary">tagF</name>
    <name evidence="1" type="ORF">U5G49_004852</name>
</gene>
<protein>
    <submittedName>
        <fullName evidence="1">Type VI secretion system-associated protein TagF</fullName>
    </submittedName>
</protein>
<dbReference type="Gene3D" id="3.40.1730.10">
    <property type="entry name" value="pa0076 domain"/>
    <property type="match status" value="1"/>
</dbReference>
<dbReference type="RefSeq" id="WP_193443991.1">
    <property type="nucleotide sequence ID" value="NZ_BSOQ01000002.1"/>
</dbReference>
<proteinExistence type="predicted"/>
<geneLocation type="plasmid" evidence="1 2">
    <name>pRinCIP108029b</name>
</geneLocation>
<keyword evidence="2" id="KW-1185">Reference proteome</keyword>
<evidence type="ECO:0000313" key="2">
    <source>
        <dbReference type="Proteomes" id="UP001322785"/>
    </source>
</evidence>
<keyword evidence="1" id="KW-0614">Plasmid</keyword>
<dbReference type="EMBL" id="CP140636">
    <property type="protein sequence ID" value="WRW39510.1"/>
    <property type="molecule type" value="Genomic_DNA"/>
</dbReference>
<name>A0ABZ1DX50_9HYPH</name>
<dbReference type="PIRSF" id="PIRSF029287">
    <property type="entry name" value="UCP029287"/>
    <property type="match status" value="1"/>
</dbReference>
<dbReference type="InterPro" id="IPR017748">
    <property type="entry name" value="TagF"/>
</dbReference>
<dbReference type="NCBIfam" id="TIGR03373">
    <property type="entry name" value="VI_minor_4"/>
    <property type="match status" value="1"/>
</dbReference>
<dbReference type="Pfam" id="PF09867">
    <property type="entry name" value="TagF_N"/>
    <property type="match status" value="1"/>
</dbReference>
<sequence length="182" mass="19556">MPDAALILPGFFGKLPAMGDFVTRRLPASFVGQWDRWISRHLAHRFSQGSMQNAPILRFLLGGETFGAMTGVVMASADRAGRRFPLTIAAPPPLAVIEIASVAANWFDQLEATGTSARDDRMDGDALASALAALPYPAAKACNGPVRGMVFWTSEREITAIDAALPDAALAQFFPEDESHVR</sequence>
<evidence type="ECO:0000313" key="1">
    <source>
        <dbReference type="EMBL" id="WRW39510.1"/>
    </source>
</evidence>
<accession>A0ABZ1DX50</accession>
<reference evidence="1 2" key="1">
    <citation type="submission" date="2023-12" db="EMBL/GenBank/DDBJ databases">
        <authorList>
            <person name="Menendez E."/>
            <person name="Kaur S."/>
            <person name="Flores-Felix J.D."/>
            <person name="diCenzo G.C."/>
            <person name="Peix A."/>
            <person name="Velazquez E."/>
        </authorList>
    </citation>
    <scope>NUCLEOTIDE SEQUENCE [LARGE SCALE GENOMIC DNA]</scope>
    <source>
        <strain evidence="1 2">CIP 108029</strain>
        <plasmid evidence="1 2">pRinCIP108029b</plasmid>
    </source>
</reference>
<organism evidence="1 2">
    <name type="scientific">Rhizobium indigoferae</name>
    <dbReference type="NCBI Taxonomy" id="158891"/>
    <lineage>
        <taxon>Bacteria</taxon>
        <taxon>Pseudomonadati</taxon>
        <taxon>Pseudomonadota</taxon>
        <taxon>Alphaproteobacteria</taxon>
        <taxon>Hyphomicrobiales</taxon>
        <taxon>Rhizobiaceae</taxon>
        <taxon>Rhizobium/Agrobacterium group</taxon>
        <taxon>Rhizobium</taxon>
    </lineage>
</organism>